<protein>
    <submittedName>
        <fullName evidence="1">Uncharacterized protein</fullName>
    </submittedName>
</protein>
<sequence>VVTRGRIEIISIENKFSPIHVKPSDIERLPKVPLGTNTWLIVDFIQDANAKYRSINFQVDNRSQIEDFVKTLCFAWEQINCSALFPHPNLAFPSAPLHTPPPHVSIIVCCSFSSNPSTDLSSRRSTGCSGRSGRPPLSSEWNIRIGAICSQDR</sequence>
<evidence type="ECO:0000313" key="2">
    <source>
        <dbReference type="Proteomes" id="UP001432322"/>
    </source>
</evidence>
<keyword evidence="2" id="KW-1185">Reference proteome</keyword>
<accession>A0AAV5X3S8</accession>
<dbReference type="Proteomes" id="UP001432322">
    <property type="component" value="Unassembled WGS sequence"/>
</dbReference>
<proteinExistence type="predicted"/>
<dbReference type="AlphaFoldDB" id="A0AAV5X3S8"/>
<organism evidence="1 2">
    <name type="scientific">Pristionchus fissidentatus</name>
    <dbReference type="NCBI Taxonomy" id="1538716"/>
    <lineage>
        <taxon>Eukaryota</taxon>
        <taxon>Metazoa</taxon>
        <taxon>Ecdysozoa</taxon>
        <taxon>Nematoda</taxon>
        <taxon>Chromadorea</taxon>
        <taxon>Rhabditida</taxon>
        <taxon>Rhabditina</taxon>
        <taxon>Diplogasteromorpha</taxon>
        <taxon>Diplogasteroidea</taxon>
        <taxon>Neodiplogasteridae</taxon>
        <taxon>Pristionchus</taxon>
    </lineage>
</organism>
<feature type="non-terminal residue" evidence="1">
    <location>
        <position position="1"/>
    </location>
</feature>
<dbReference type="EMBL" id="BTSY01000031">
    <property type="protein sequence ID" value="GMT37062.1"/>
    <property type="molecule type" value="Genomic_DNA"/>
</dbReference>
<evidence type="ECO:0000313" key="1">
    <source>
        <dbReference type="EMBL" id="GMT37062.1"/>
    </source>
</evidence>
<gene>
    <name evidence="1" type="ORF">PFISCL1PPCAC_28360</name>
</gene>
<name>A0AAV5X3S8_9BILA</name>
<comment type="caution">
    <text evidence="1">The sequence shown here is derived from an EMBL/GenBank/DDBJ whole genome shotgun (WGS) entry which is preliminary data.</text>
</comment>
<reference evidence="1" key="1">
    <citation type="submission" date="2023-10" db="EMBL/GenBank/DDBJ databases">
        <title>Genome assembly of Pristionchus species.</title>
        <authorList>
            <person name="Yoshida K."/>
            <person name="Sommer R.J."/>
        </authorList>
    </citation>
    <scope>NUCLEOTIDE SEQUENCE</scope>
    <source>
        <strain evidence="1">RS5133</strain>
    </source>
</reference>